<keyword evidence="2" id="KW-0934">Plastid</keyword>
<accession>A0A8A6KN65</accession>
<geneLocation type="chloroplast" evidence="2"/>
<evidence type="ECO:0000313" key="2">
    <source>
        <dbReference type="EMBL" id="QTI82975.1"/>
    </source>
</evidence>
<keyword evidence="1" id="KW-0812">Transmembrane</keyword>
<feature type="transmembrane region" description="Helical" evidence="1">
    <location>
        <begin position="232"/>
        <end position="254"/>
    </location>
</feature>
<keyword evidence="1" id="KW-0472">Membrane</keyword>
<sequence length="325" mass="38523">MSRTLVESFYLKLKEISTYGFTIEEFQKAILILCFVRFLLYSFKYNLLTSFKICSIGLISSILWAMALNDCIGAYYPNLALHPLLRNAYREEIMYREISQYRAAERVFDALIKQTNSPYDFDWLTPIFAKFPPSLTHITDPIYVFLRKDLVNTLSTVYKTSIKPMSSMFLYVGWVRVGKKYCPYHIRWHFTFITLYNTFMPYLFTSALRARVFLNKVLIPERRYAEAENLRIYLGAWAFVHITFVMLAMLHAIFSQYFYIPFLTYSVELHVGKRPKDSIFSGGYTAWQDDFIFYNIRLRDTLRLWWGFLGKGTKKSRSGKKRKNN</sequence>
<dbReference type="InterPro" id="IPR031383">
    <property type="entry name" value="Ycf90"/>
</dbReference>
<evidence type="ECO:0000256" key="1">
    <source>
        <dbReference type="SAM" id="Phobius"/>
    </source>
</evidence>
<organism evidence="2">
    <name type="scientific">Coscinodiscus granii</name>
    <dbReference type="NCBI Taxonomy" id="265552"/>
    <lineage>
        <taxon>Eukaryota</taxon>
        <taxon>Sar</taxon>
        <taxon>Stramenopiles</taxon>
        <taxon>Ochrophyta</taxon>
        <taxon>Bacillariophyta</taxon>
        <taxon>Coscinodiscophyceae</taxon>
        <taxon>Coscinodiscophycidae</taxon>
        <taxon>Coscinodiscales</taxon>
        <taxon>Coscinodiscaceae</taxon>
        <taxon>Coscinodiscus</taxon>
    </lineage>
</organism>
<feature type="transmembrane region" description="Helical" evidence="1">
    <location>
        <begin position="55"/>
        <end position="76"/>
    </location>
</feature>
<dbReference type="AlphaFoldDB" id="A0A8A6KN65"/>
<proteinExistence type="predicted"/>
<reference evidence="2" key="1">
    <citation type="submission" date="2021-02" db="EMBL/GenBank/DDBJ databases">
        <authorList>
            <person name="Huang H."/>
            <person name="Chen N."/>
        </authorList>
    </citation>
    <scope>NUCLEOTIDE SEQUENCE</scope>
</reference>
<gene>
    <name evidence="2" type="primary">ycf90</name>
</gene>
<dbReference type="Pfam" id="PF17088">
    <property type="entry name" value="YCF90"/>
    <property type="match status" value="1"/>
</dbReference>
<dbReference type="EMBL" id="MW561225">
    <property type="protein sequence ID" value="QTI82975.1"/>
    <property type="molecule type" value="Genomic_DNA"/>
</dbReference>
<keyword evidence="1" id="KW-1133">Transmembrane helix</keyword>
<keyword evidence="2" id="KW-0150">Chloroplast</keyword>
<name>A0A8A6KN65_9STRA</name>
<protein>
    <submittedName>
        <fullName evidence="2">Uncharacterized protein</fullName>
    </submittedName>
</protein>
<dbReference type="GeneID" id="69241516"/>
<dbReference type="RefSeq" id="YP_010242060.1">
    <property type="nucleotide sequence ID" value="NC_059930.1"/>
</dbReference>
<feature type="transmembrane region" description="Helical" evidence="1">
    <location>
        <begin position="186"/>
        <end position="204"/>
    </location>
</feature>